<feature type="region of interest" description="Disordered" evidence="10">
    <location>
        <begin position="150"/>
        <end position="229"/>
    </location>
</feature>
<keyword evidence="9" id="KW-0472">Membrane</keyword>
<reference evidence="13 14" key="1">
    <citation type="submission" date="2024-10" db="EMBL/GenBank/DDBJ databases">
        <title>Updated reference genomes for cyclostephanoid diatoms.</title>
        <authorList>
            <person name="Roberts W.R."/>
            <person name="Alverson A.J."/>
        </authorList>
    </citation>
    <scope>NUCLEOTIDE SEQUENCE [LARGE SCALE GENOMIC DNA]</scope>
    <source>
        <strain evidence="13 14">AJA228-03</strain>
    </source>
</reference>
<dbReference type="Gene3D" id="3.40.50.300">
    <property type="entry name" value="P-loop containing nucleotide triphosphate hydrolases"/>
    <property type="match status" value="1"/>
</dbReference>
<evidence type="ECO:0000256" key="8">
    <source>
        <dbReference type="ARBA" id="ARBA00022989"/>
    </source>
</evidence>
<feature type="compositionally biased region" description="Low complexity" evidence="10">
    <location>
        <begin position="27"/>
        <end position="37"/>
    </location>
</feature>
<dbReference type="GO" id="GO:0005886">
    <property type="term" value="C:plasma membrane"/>
    <property type="evidence" value="ECO:0007669"/>
    <property type="project" value="UniProtKB-SubCell"/>
</dbReference>
<dbReference type="GO" id="GO:0055085">
    <property type="term" value="P:transmembrane transport"/>
    <property type="evidence" value="ECO:0007669"/>
    <property type="project" value="UniProtKB-ARBA"/>
</dbReference>
<dbReference type="GO" id="GO:0031966">
    <property type="term" value="C:mitochondrial membrane"/>
    <property type="evidence" value="ECO:0007669"/>
    <property type="project" value="UniProtKB-SubCell"/>
</dbReference>
<evidence type="ECO:0000313" key="14">
    <source>
        <dbReference type="Proteomes" id="UP001530377"/>
    </source>
</evidence>
<evidence type="ECO:0000256" key="4">
    <source>
        <dbReference type="ARBA" id="ARBA00022475"/>
    </source>
</evidence>
<gene>
    <name evidence="13" type="ORF">ACHAXA_011675</name>
</gene>
<dbReference type="AlphaFoldDB" id="A0ABD3SER6"/>
<feature type="compositionally biased region" description="Pro residues" evidence="10">
    <location>
        <begin position="57"/>
        <end position="69"/>
    </location>
</feature>
<dbReference type="InterPro" id="IPR011527">
    <property type="entry name" value="ABC1_TM_dom"/>
</dbReference>
<evidence type="ECO:0000256" key="6">
    <source>
        <dbReference type="ARBA" id="ARBA00022741"/>
    </source>
</evidence>
<dbReference type="InterPro" id="IPR039421">
    <property type="entry name" value="Type_1_exporter"/>
</dbReference>
<evidence type="ECO:0000259" key="11">
    <source>
        <dbReference type="PROSITE" id="PS50893"/>
    </source>
</evidence>
<keyword evidence="8" id="KW-1133">Transmembrane helix</keyword>
<feature type="domain" description="ABC transporter" evidence="11">
    <location>
        <begin position="664"/>
        <end position="898"/>
    </location>
</feature>
<name>A0ABD3SER6_9STRA</name>
<feature type="compositionally biased region" description="Low complexity" evidence="10">
    <location>
        <begin position="121"/>
        <end position="131"/>
    </location>
</feature>
<proteinExistence type="predicted"/>
<keyword evidence="14" id="KW-1185">Reference proteome</keyword>
<feature type="compositionally biased region" description="Basic and acidic residues" evidence="10">
    <location>
        <begin position="97"/>
        <end position="106"/>
    </location>
</feature>
<feature type="region of interest" description="Disordered" evidence="10">
    <location>
        <begin position="244"/>
        <end position="269"/>
    </location>
</feature>
<keyword evidence="5" id="KW-0812">Transmembrane</keyword>
<dbReference type="PROSITE" id="PS50893">
    <property type="entry name" value="ABC_TRANSPORTER_2"/>
    <property type="match status" value="1"/>
</dbReference>
<accession>A0ABD3SER6</accession>
<evidence type="ECO:0000256" key="10">
    <source>
        <dbReference type="SAM" id="MobiDB-lite"/>
    </source>
</evidence>
<dbReference type="SUPFAM" id="SSF90123">
    <property type="entry name" value="ABC transporter transmembrane region"/>
    <property type="match status" value="1"/>
</dbReference>
<feature type="region of interest" description="Disordered" evidence="10">
    <location>
        <begin position="647"/>
        <end position="670"/>
    </location>
</feature>
<dbReference type="InterPro" id="IPR036640">
    <property type="entry name" value="ABC1_TM_sf"/>
</dbReference>
<feature type="compositionally biased region" description="Basic residues" evidence="10">
    <location>
        <begin position="75"/>
        <end position="87"/>
    </location>
</feature>
<dbReference type="Pfam" id="PF00664">
    <property type="entry name" value="ABC_membrane"/>
    <property type="match status" value="1"/>
</dbReference>
<sequence>MIPSSVIRSATAAGRRRMHLPPRPSSTTTTTITTTITAPMTSNDPRSNAAALHPPSSHRPPPRPPPPPSSSSRPHDRHRHQRRRIRRSTSSTLSHGAHRDDDRNGDRIVAPPIVVRGIETSPSSPRIRPSSDVVDDVVVPVVVLPGERMRRRRRRSPSPTCACNIDDDVRGRRDTTSSSRVAATRRWTSSSSSSSSSSTTTTTVAIVPEDDEPSASTSSGRATTTTKTNAASKWRIAGELARHVWPPLPPPARTVADDDDDDGNRTAGSDALTTRRRVISSIALMLGGKGITIATPFVFKALVDSLGSGGYAHAIPATSTTIAVDSATTTTGHIDVAALLFDVLLLPSPDVWGVPTLPAFLILSLGTPSSHVSQSAIRSVGRSTFDHVHGLDIGYHLERNTGSLGRIIERGNQSISFVLRAMVFNTIPTLIEVGIVTGCMYHQFGHVHASTVIATVVTYVGYTIGITTWRTNFRKDMNRLSQAASGRLSDSLLNYETVKYFDNEAHEGRAYEDTLRKYQDAAIRSEASLSLLNFGQNAIFTTGLTAIMYLTAADVASGTATVGDLVLVNGLLFQLSVPLNFIGGVYREVQQAFIDMEAMFGLRDARPKIVDVEGAIEYDPATHGSSIEFDELKFAYDVKDTTPRGKGGVRDGVVDASGDDGGNGRTAAAAGSKAARRPILRGTTFSVPQGKTVAIVGTSGCGKSTLLRLLYRFYSPDSGSIRLGENDISAYTTRSVRRAMAVVPQDVVLFNDTIGYNIRYGDLSATWDDVVDASRKARLHDLILRLPHGYDTVVGERGLKLSGGEKQRVSLARAILKRSPILLCDEPTSSLDSHTESEIMSNLKEVGKDTTCLIIAHRLSTIQDCDVIVVMDGGRVVERGTHDELMSLEGGRYRELVAFQRSHNIEEENTEDATL</sequence>
<dbReference type="SUPFAM" id="SSF52540">
    <property type="entry name" value="P-loop containing nucleoside triphosphate hydrolases"/>
    <property type="match status" value="1"/>
</dbReference>
<evidence type="ECO:0000256" key="7">
    <source>
        <dbReference type="ARBA" id="ARBA00022840"/>
    </source>
</evidence>
<keyword evidence="4" id="KW-1003">Cell membrane</keyword>
<dbReference type="EMBL" id="JALLPB020000050">
    <property type="protein sequence ID" value="KAL3822960.1"/>
    <property type="molecule type" value="Genomic_DNA"/>
</dbReference>
<keyword evidence="7" id="KW-0067">ATP-binding</keyword>
<dbReference type="Pfam" id="PF00005">
    <property type="entry name" value="ABC_tran"/>
    <property type="match status" value="1"/>
</dbReference>
<dbReference type="InterPro" id="IPR017871">
    <property type="entry name" value="ABC_transporter-like_CS"/>
</dbReference>
<protein>
    <submittedName>
        <fullName evidence="13">Uncharacterized protein</fullName>
    </submittedName>
</protein>
<keyword evidence="3" id="KW-0813">Transport</keyword>
<evidence type="ECO:0000259" key="12">
    <source>
        <dbReference type="PROSITE" id="PS50929"/>
    </source>
</evidence>
<dbReference type="PANTHER" id="PTHR24221">
    <property type="entry name" value="ATP-BINDING CASSETTE SUB-FAMILY B"/>
    <property type="match status" value="1"/>
</dbReference>
<dbReference type="FunFam" id="3.40.50.300:FF:000221">
    <property type="entry name" value="Multidrug ABC transporter ATP-binding protein"/>
    <property type="match status" value="1"/>
</dbReference>
<dbReference type="InterPro" id="IPR003439">
    <property type="entry name" value="ABC_transporter-like_ATP-bd"/>
</dbReference>
<feature type="compositionally biased region" description="Low complexity" evidence="10">
    <location>
        <begin position="176"/>
        <end position="205"/>
    </location>
</feature>
<evidence type="ECO:0000313" key="13">
    <source>
        <dbReference type="EMBL" id="KAL3822960.1"/>
    </source>
</evidence>
<organism evidence="13 14">
    <name type="scientific">Cyclostephanos tholiformis</name>
    <dbReference type="NCBI Taxonomy" id="382380"/>
    <lineage>
        <taxon>Eukaryota</taxon>
        <taxon>Sar</taxon>
        <taxon>Stramenopiles</taxon>
        <taxon>Ochrophyta</taxon>
        <taxon>Bacillariophyta</taxon>
        <taxon>Coscinodiscophyceae</taxon>
        <taxon>Thalassiosirophycidae</taxon>
        <taxon>Stephanodiscales</taxon>
        <taxon>Stephanodiscaceae</taxon>
        <taxon>Cyclostephanos</taxon>
    </lineage>
</organism>
<dbReference type="PROSITE" id="PS00211">
    <property type="entry name" value="ABC_TRANSPORTER_1"/>
    <property type="match status" value="1"/>
</dbReference>
<dbReference type="PANTHER" id="PTHR24221:SF402">
    <property type="entry name" value="IRON-SULFUR CLUSTERS TRANSPORTER ABCB7, MITOCHONDRIAL"/>
    <property type="match status" value="1"/>
</dbReference>
<comment type="subcellular location">
    <subcellularLocation>
        <location evidence="2">Cell membrane</location>
        <topology evidence="2">Multi-pass membrane protein</topology>
    </subcellularLocation>
    <subcellularLocation>
        <location evidence="1">Mitochondrion membrane</location>
        <topology evidence="1">Multi-pass membrane protein</topology>
    </subcellularLocation>
</comment>
<dbReference type="Proteomes" id="UP001530377">
    <property type="component" value="Unassembled WGS sequence"/>
</dbReference>
<evidence type="ECO:0000256" key="1">
    <source>
        <dbReference type="ARBA" id="ARBA00004225"/>
    </source>
</evidence>
<feature type="domain" description="ABC transmembrane type-1" evidence="12">
    <location>
        <begin position="369"/>
        <end position="591"/>
    </location>
</feature>
<evidence type="ECO:0000256" key="2">
    <source>
        <dbReference type="ARBA" id="ARBA00004651"/>
    </source>
</evidence>
<feature type="region of interest" description="Disordered" evidence="10">
    <location>
        <begin position="1"/>
        <end position="131"/>
    </location>
</feature>
<dbReference type="InterPro" id="IPR003593">
    <property type="entry name" value="AAA+_ATPase"/>
</dbReference>
<evidence type="ECO:0000256" key="9">
    <source>
        <dbReference type="ARBA" id="ARBA00023136"/>
    </source>
</evidence>
<dbReference type="InterPro" id="IPR027417">
    <property type="entry name" value="P-loop_NTPase"/>
</dbReference>
<dbReference type="SMART" id="SM00382">
    <property type="entry name" value="AAA"/>
    <property type="match status" value="1"/>
</dbReference>
<evidence type="ECO:0000256" key="3">
    <source>
        <dbReference type="ARBA" id="ARBA00022448"/>
    </source>
</evidence>
<dbReference type="CDD" id="cd18582">
    <property type="entry name" value="ABC_6TM_ATM1_ABCB7"/>
    <property type="match status" value="1"/>
</dbReference>
<dbReference type="GO" id="GO:0005524">
    <property type="term" value="F:ATP binding"/>
    <property type="evidence" value="ECO:0007669"/>
    <property type="project" value="UniProtKB-KW"/>
</dbReference>
<keyword evidence="6" id="KW-0547">Nucleotide-binding</keyword>
<evidence type="ECO:0000256" key="5">
    <source>
        <dbReference type="ARBA" id="ARBA00022692"/>
    </source>
</evidence>
<comment type="caution">
    <text evidence="13">The sequence shown here is derived from an EMBL/GenBank/DDBJ whole genome shotgun (WGS) entry which is preliminary data.</text>
</comment>
<dbReference type="Gene3D" id="1.20.1560.10">
    <property type="entry name" value="ABC transporter type 1, transmembrane domain"/>
    <property type="match status" value="1"/>
</dbReference>
<dbReference type="PROSITE" id="PS50929">
    <property type="entry name" value="ABC_TM1F"/>
    <property type="match status" value="1"/>
</dbReference>
<feature type="compositionally biased region" description="Low complexity" evidence="10">
    <location>
        <begin position="214"/>
        <end position="229"/>
    </location>
</feature>